<dbReference type="PROSITE" id="PS51463">
    <property type="entry name" value="P_GLUCOSE_ISOMERASE_3"/>
    <property type="match status" value="1"/>
</dbReference>
<evidence type="ECO:0000256" key="8">
    <source>
        <dbReference type="HAMAP-Rule" id="MF_00473"/>
    </source>
</evidence>
<dbReference type="Gene3D" id="3.40.50.10490">
    <property type="entry name" value="Glucose-6-phosphate isomerase like protein, domain 1"/>
    <property type="match status" value="2"/>
</dbReference>
<keyword evidence="3 8" id="KW-0312">Gluconeogenesis</keyword>
<evidence type="ECO:0000313" key="10">
    <source>
        <dbReference type="EMBL" id="MBN7774031.1"/>
    </source>
</evidence>
<evidence type="ECO:0000256" key="3">
    <source>
        <dbReference type="ARBA" id="ARBA00022432"/>
    </source>
</evidence>
<dbReference type="AlphaFoldDB" id="A0A939DA50"/>
<proteinExistence type="inferred from homology"/>
<evidence type="ECO:0000256" key="9">
    <source>
        <dbReference type="RuleBase" id="RU000612"/>
    </source>
</evidence>
<keyword evidence="5 8" id="KW-0324">Glycolysis</keyword>
<feature type="active site" evidence="8">
    <location>
        <position position="411"/>
    </location>
</feature>
<organism evidence="10 11">
    <name type="scientific">Clostridium aminobutyricum</name>
    <dbReference type="NCBI Taxonomy" id="33953"/>
    <lineage>
        <taxon>Bacteria</taxon>
        <taxon>Bacillati</taxon>
        <taxon>Bacillota</taxon>
        <taxon>Clostridia</taxon>
        <taxon>Eubacteriales</taxon>
        <taxon>Clostridiaceae</taxon>
        <taxon>Clostridium</taxon>
    </lineage>
</organism>
<dbReference type="EC" id="5.3.1.9" evidence="8"/>
<comment type="pathway">
    <text evidence="8">Carbohydrate biosynthesis; gluconeogenesis.</text>
</comment>
<evidence type="ECO:0000256" key="4">
    <source>
        <dbReference type="ARBA" id="ARBA00022490"/>
    </source>
</evidence>
<dbReference type="HAMAP" id="MF_00473">
    <property type="entry name" value="G6P_isomerase"/>
    <property type="match status" value="1"/>
</dbReference>
<evidence type="ECO:0000313" key="11">
    <source>
        <dbReference type="Proteomes" id="UP000664545"/>
    </source>
</evidence>
<comment type="subcellular location">
    <subcellularLocation>
        <location evidence="8">Cytoplasm</location>
    </subcellularLocation>
</comment>
<dbReference type="CDD" id="cd05015">
    <property type="entry name" value="SIS_PGI_1"/>
    <property type="match status" value="1"/>
</dbReference>
<comment type="similarity">
    <text evidence="2 8 9">Belongs to the GPI family.</text>
</comment>
<accession>A0A939DA50</accession>
<dbReference type="GO" id="GO:0005829">
    <property type="term" value="C:cytosol"/>
    <property type="evidence" value="ECO:0007669"/>
    <property type="project" value="TreeGrafter"/>
</dbReference>
<dbReference type="GO" id="GO:0048029">
    <property type="term" value="F:monosaccharide binding"/>
    <property type="evidence" value="ECO:0007669"/>
    <property type="project" value="TreeGrafter"/>
</dbReference>
<dbReference type="SUPFAM" id="SSF53697">
    <property type="entry name" value="SIS domain"/>
    <property type="match status" value="1"/>
</dbReference>
<comment type="pathway">
    <text evidence="1 8 9">Carbohydrate degradation; glycolysis; D-glyceraldehyde 3-phosphate and glycerone phosphate from D-glucose: step 2/4.</text>
</comment>
<dbReference type="PANTHER" id="PTHR11469">
    <property type="entry name" value="GLUCOSE-6-PHOSPHATE ISOMERASE"/>
    <property type="match status" value="1"/>
</dbReference>
<comment type="caution">
    <text evidence="8">Lacks conserved residue(s) required for the propagation of feature annotation.</text>
</comment>
<dbReference type="EMBL" id="JAFJZZ010000006">
    <property type="protein sequence ID" value="MBN7774031.1"/>
    <property type="molecule type" value="Genomic_DNA"/>
</dbReference>
<dbReference type="GO" id="GO:0006096">
    <property type="term" value="P:glycolytic process"/>
    <property type="evidence" value="ECO:0007669"/>
    <property type="project" value="UniProtKB-UniRule"/>
</dbReference>
<gene>
    <name evidence="8" type="primary">pgi</name>
    <name evidence="10" type="ORF">JYB65_11715</name>
</gene>
<dbReference type="PRINTS" id="PR00662">
    <property type="entry name" value="G6PISOMERASE"/>
</dbReference>
<dbReference type="CDD" id="cd05016">
    <property type="entry name" value="SIS_PGI_2"/>
    <property type="match status" value="1"/>
</dbReference>
<evidence type="ECO:0000256" key="6">
    <source>
        <dbReference type="ARBA" id="ARBA00023235"/>
    </source>
</evidence>
<keyword evidence="4 8" id="KW-0963">Cytoplasm</keyword>
<evidence type="ECO:0000256" key="5">
    <source>
        <dbReference type="ARBA" id="ARBA00023152"/>
    </source>
</evidence>
<evidence type="ECO:0000256" key="1">
    <source>
        <dbReference type="ARBA" id="ARBA00004926"/>
    </source>
</evidence>
<dbReference type="RefSeq" id="WP_206582875.1">
    <property type="nucleotide sequence ID" value="NZ_JAFJZZ010000006.1"/>
</dbReference>
<dbReference type="InterPro" id="IPR018189">
    <property type="entry name" value="Phosphoglucose_isomerase_CS"/>
</dbReference>
<protein>
    <recommendedName>
        <fullName evidence="8">Glucose-6-phosphate isomerase</fullName>
        <shortName evidence="8">GPI</shortName>
        <ecNumber evidence="8">5.3.1.9</ecNumber>
    </recommendedName>
    <alternativeName>
        <fullName evidence="8">Phosphoglucose isomerase</fullName>
        <shortName evidence="8">PGI</shortName>
    </alternativeName>
    <alternativeName>
        <fullName evidence="8">Phosphohexose isomerase</fullName>
        <shortName evidence="8">PHI</shortName>
    </alternativeName>
</protein>
<comment type="catalytic activity">
    <reaction evidence="7 8 9">
        <text>alpha-D-glucose 6-phosphate = beta-D-fructose 6-phosphate</text>
        <dbReference type="Rhea" id="RHEA:11816"/>
        <dbReference type="ChEBI" id="CHEBI:57634"/>
        <dbReference type="ChEBI" id="CHEBI:58225"/>
        <dbReference type="EC" id="5.3.1.9"/>
    </reaction>
</comment>
<dbReference type="Proteomes" id="UP000664545">
    <property type="component" value="Unassembled WGS sequence"/>
</dbReference>
<reference evidence="10" key="1">
    <citation type="submission" date="2021-02" db="EMBL/GenBank/DDBJ databases">
        <title>Abyssanaerobacter marinus gen.nov., sp., nov, anaerobic bacterium isolated from the Onnuri vent field of Indian Ocean and suggestion of Mogibacteriaceae fam. nov., and proposal of reclassification of ambiguous this family's genus member.</title>
        <authorList>
            <person name="Kim Y.J."/>
            <person name="Yang J.-A."/>
        </authorList>
    </citation>
    <scope>NUCLEOTIDE SEQUENCE</scope>
    <source>
        <strain evidence="10">DSM 2634</strain>
    </source>
</reference>
<evidence type="ECO:0000256" key="2">
    <source>
        <dbReference type="ARBA" id="ARBA00006604"/>
    </source>
</evidence>
<keyword evidence="6 8" id="KW-0413">Isomerase</keyword>
<dbReference type="PROSITE" id="PS00174">
    <property type="entry name" value="P_GLUCOSE_ISOMERASE_2"/>
    <property type="match status" value="1"/>
</dbReference>
<feature type="active site" description="Proton donor" evidence="8">
    <location>
        <position position="281"/>
    </location>
</feature>
<name>A0A939DA50_CLOAM</name>
<dbReference type="GO" id="GO:0006094">
    <property type="term" value="P:gluconeogenesis"/>
    <property type="evidence" value="ECO:0007669"/>
    <property type="project" value="UniProtKB-UniRule"/>
</dbReference>
<dbReference type="GO" id="GO:0004347">
    <property type="term" value="F:glucose-6-phosphate isomerase activity"/>
    <property type="evidence" value="ECO:0007669"/>
    <property type="project" value="UniProtKB-UniRule"/>
</dbReference>
<dbReference type="InterPro" id="IPR001672">
    <property type="entry name" value="G6P_Isomerase"/>
</dbReference>
<dbReference type="FunFam" id="3.40.50.10490:FF:000016">
    <property type="entry name" value="Glucose-6-phosphate isomerase"/>
    <property type="match status" value="1"/>
</dbReference>
<dbReference type="InterPro" id="IPR035482">
    <property type="entry name" value="SIS_PGI_2"/>
</dbReference>
<dbReference type="PANTHER" id="PTHR11469:SF1">
    <property type="entry name" value="GLUCOSE-6-PHOSPHATE ISOMERASE"/>
    <property type="match status" value="1"/>
</dbReference>
<comment type="function">
    <text evidence="8">Catalyzes the reversible isomerization of glucose-6-phosphate to fructose-6-phosphate.</text>
</comment>
<comment type="caution">
    <text evidence="10">The sequence shown here is derived from an EMBL/GenBank/DDBJ whole genome shotgun (WGS) entry which is preliminary data.</text>
</comment>
<evidence type="ECO:0000256" key="7">
    <source>
        <dbReference type="ARBA" id="ARBA00029321"/>
    </source>
</evidence>
<dbReference type="NCBIfam" id="NF010697">
    <property type="entry name" value="PRK14097.1"/>
    <property type="match status" value="1"/>
</dbReference>
<dbReference type="PROSITE" id="PS00765">
    <property type="entry name" value="P_GLUCOSE_ISOMERASE_1"/>
    <property type="match status" value="1"/>
</dbReference>
<sequence>MDLKIDISRTGVTKEQLKNCAPKVEEAMEKLWSGQEEYTGWVKLPLQYGQDELEHLLNTAALIQTQCEILIVIGVGGSYLGTRAAVHALVGPDEIYGSGLSPKSYPEIKFAGNNISGTYHSQLLEDIRKKDVCLCVISKSGTTTETSIAFAILKAALIEKYGKEEAVKRIYAITDKAAGSLREEAEREGYESFEIPDDIGGRYSVLTSVGLLPMAAAGIDIKSMLAGAAAMASSTEWDYNGTDYAVARYELMKTGKQIEIVEYYEPQLDFFAEWLKQLFGESEGKEGKGLFPSSLHLTTDLHSMGQFLQEGNQIFFETILNVKKPARDLPIPNEAGGLFEGKSMNEVNRAALEAVLAAHEASGVPMVKIDIPEINAYYFGQLIYFFETSCSITAYLMGVNPFNQPGVERYKSEMKKMLQQSQPCKA</sequence>
<dbReference type="InterPro" id="IPR035476">
    <property type="entry name" value="SIS_PGI_1"/>
</dbReference>
<dbReference type="GO" id="GO:0051156">
    <property type="term" value="P:glucose 6-phosphate metabolic process"/>
    <property type="evidence" value="ECO:0007669"/>
    <property type="project" value="TreeGrafter"/>
</dbReference>
<keyword evidence="11" id="KW-1185">Reference proteome</keyword>
<dbReference type="GO" id="GO:0097367">
    <property type="term" value="F:carbohydrate derivative binding"/>
    <property type="evidence" value="ECO:0007669"/>
    <property type="project" value="InterPro"/>
</dbReference>
<dbReference type="Pfam" id="PF00342">
    <property type="entry name" value="PGI"/>
    <property type="match status" value="1"/>
</dbReference>
<dbReference type="InterPro" id="IPR046348">
    <property type="entry name" value="SIS_dom_sf"/>
</dbReference>